<evidence type="ECO:0000259" key="1">
    <source>
        <dbReference type="Pfam" id="PF12728"/>
    </source>
</evidence>
<dbReference type="AlphaFoldDB" id="A0A5R8NLF1"/>
<organism evidence="2 3">
    <name type="scientific">Nocardia cyriacigeorgica</name>
    <dbReference type="NCBI Taxonomy" id="135487"/>
    <lineage>
        <taxon>Bacteria</taxon>
        <taxon>Bacillati</taxon>
        <taxon>Actinomycetota</taxon>
        <taxon>Actinomycetes</taxon>
        <taxon>Mycobacteriales</taxon>
        <taxon>Nocardiaceae</taxon>
        <taxon>Nocardia</taxon>
    </lineage>
</organism>
<dbReference type="RefSeq" id="WP_138448688.1">
    <property type="nucleotide sequence ID" value="NZ_VBUT01000006.1"/>
</dbReference>
<evidence type="ECO:0000313" key="3">
    <source>
        <dbReference type="Proteomes" id="UP000306378"/>
    </source>
</evidence>
<reference evidence="2 3" key="1">
    <citation type="submission" date="2019-05" db="EMBL/GenBank/DDBJ databases">
        <title>Genomes sequences of two Nocardia cyriacigeorgica environmental isolates, type strains Nocardia asteroides ATCC 19247 and Nocardia cyriacigeorgica DSM 44484.</title>
        <authorList>
            <person name="Vautrin F."/>
            <person name="Bergeron E."/>
            <person name="Dubost A."/>
            <person name="Abrouk D."/>
            <person name="Rodriguez Nava V."/>
            <person name="Pujic P."/>
        </authorList>
    </citation>
    <scope>NUCLEOTIDE SEQUENCE [LARGE SCALE GENOMIC DNA]</scope>
    <source>
        <strain evidence="2 3">EML 446</strain>
    </source>
</reference>
<proteinExistence type="predicted"/>
<dbReference type="EMBL" id="VBUT01000006">
    <property type="protein sequence ID" value="TLF76509.1"/>
    <property type="molecule type" value="Genomic_DNA"/>
</dbReference>
<sequence>MTGVHTAKRIEPGAVDAEIAARAMRRIRDYLAHHPDEEMIAVGREVGSDDALVVPRAVVDLLAFVLAEAANGRGVTIVPSDAELTTQQAADMLNVSRPYLVGLLEAGEVPFRLVGTHRRVRFDDLRDYQRRLEESGRAAADELSDLGQELGI</sequence>
<dbReference type="InterPro" id="IPR041657">
    <property type="entry name" value="HTH_17"/>
</dbReference>
<accession>A0A5R8NLF1</accession>
<protein>
    <submittedName>
        <fullName evidence="2">Helix-turn-helix domain-containing protein</fullName>
    </submittedName>
</protein>
<feature type="domain" description="Helix-turn-helix" evidence="1">
    <location>
        <begin position="84"/>
        <end position="131"/>
    </location>
</feature>
<dbReference type="NCBIfam" id="TIGR01764">
    <property type="entry name" value="excise"/>
    <property type="match status" value="1"/>
</dbReference>
<dbReference type="Pfam" id="PF12728">
    <property type="entry name" value="HTH_17"/>
    <property type="match status" value="1"/>
</dbReference>
<gene>
    <name evidence="2" type="ORF">FEK34_16390</name>
</gene>
<evidence type="ECO:0000313" key="2">
    <source>
        <dbReference type="EMBL" id="TLF76509.1"/>
    </source>
</evidence>
<comment type="caution">
    <text evidence="2">The sequence shown here is derived from an EMBL/GenBank/DDBJ whole genome shotgun (WGS) entry which is preliminary data.</text>
</comment>
<name>A0A5R8NLF1_9NOCA</name>
<dbReference type="InterPro" id="IPR010093">
    <property type="entry name" value="SinI_DNA-bd"/>
</dbReference>
<dbReference type="GO" id="GO:0003677">
    <property type="term" value="F:DNA binding"/>
    <property type="evidence" value="ECO:0007669"/>
    <property type="project" value="InterPro"/>
</dbReference>
<dbReference type="Proteomes" id="UP000306378">
    <property type="component" value="Unassembled WGS sequence"/>
</dbReference>